<feature type="region of interest" description="Disordered" evidence="20">
    <location>
        <begin position="927"/>
        <end position="966"/>
    </location>
</feature>
<keyword evidence="5" id="KW-0479">Metal-binding</keyword>
<feature type="region of interest" description="Disordered" evidence="20">
    <location>
        <begin position="470"/>
        <end position="489"/>
    </location>
</feature>
<dbReference type="GO" id="GO:0005634">
    <property type="term" value="C:nucleus"/>
    <property type="evidence" value="ECO:0007669"/>
    <property type="project" value="UniProtKB-SubCell"/>
</dbReference>
<evidence type="ECO:0000259" key="23">
    <source>
        <dbReference type="PROSITE" id="PS51999"/>
    </source>
</evidence>
<feature type="domain" description="GRF-type" evidence="23">
    <location>
        <begin position="6"/>
        <end position="47"/>
    </location>
</feature>
<dbReference type="InterPro" id="IPR001650">
    <property type="entry name" value="Helicase_C-like"/>
</dbReference>
<dbReference type="InterPro" id="IPR027417">
    <property type="entry name" value="P-loop_NTPase"/>
</dbReference>
<organism evidence="24 25">
    <name type="scientific">Crassostrea virginica</name>
    <name type="common">Eastern oyster</name>
    <dbReference type="NCBI Taxonomy" id="6565"/>
    <lineage>
        <taxon>Eukaryota</taxon>
        <taxon>Metazoa</taxon>
        <taxon>Spiralia</taxon>
        <taxon>Lophotrochozoa</taxon>
        <taxon>Mollusca</taxon>
        <taxon>Bivalvia</taxon>
        <taxon>Autobranchia</taxon>
        <taxon>Pteriomorphia</taxon>
        <taxon>Ostreida</taxon>
        <taxon>Ostreoidea</taxon>
        <taxon>Ostreidae</taxon>
        <taxon>Crassostrea</taxon>
    </lineage>
</organism>
<dbReference type="GeneID" id="111136433"/>
<evidence type="ECO:0000256" key="3">
    <source>
        <dbReference type="ARBA" id="ARBA00022472"/>
    </source>
</evidence>
<feature type="region of interest" description="Disordered" evidence="20">
    <location>
        <begin position="752"/>
        <end position="771"/>
    </location>
</feature>
<evidence type="ECO:0000256" key="11">
    <source>
        <dbReference type="ARBA" id="ARBA00022840"/>
    </source>
</evidence>
<keyword evidence="3" id="KW-0806">Transcription termination</keyword>
<sequence length="1216" mass="135946">MEEIKCEKHNELCFLKTGLKEGPSHGVSFYVCSQSSSCGFVKKSEIQKLECPRHHSVVDLQSIFSSKKSNEKRQYYRCRKKDSDENWCGYFTLKKVSGKPLADYNYQERKAVIERKKIATTREGGNSKTSTDMDSDLKISSEGENSLAKKQTESENDIAGELANLSIDEGKQQTGKEQFDSRQQRGNKLKLKKDSNSDDSAFEKYRNLSSTSESDSIDSFDSPLSRNIAIAHTSDSDLDKSPPNNESSTQSNLNQAGGENKTPAHRHKYEGIGRIKKKSPASSSQTDSSPELPLLQRIRSKSGEQEVANPKSPVEIVDLTSDDEEGDPEGVKRSAMRPQSPENKQERYRPPPYTLPKPQDQQSANQTQSNKSLQPLTAAEEWQLQNDIHSRDSLLQQLKRQMHTIATVKMSSLPDKGEKLRKQMDDIERAVNKLNKRIADLKPRSKESGTVSVQPKPTVSNVQPQVIKIPSPDGSGPPQTVKVVPGQTSQGQPQVIKVYSAGADGQQKLIHVVQPGTETGQKSVPTGSHVPHNPQGLKQTSILPHATTIPPHILQQLYAANPQAMTLYGGRMTAARLREVGSVTKEAIEKLHSQLKTCPDSSTELEDPKGLKVSLMVHQRQALAWLTWRESQHPPGGILADDMGLGKTLTMISLVLKQQQLKAKQEKEDEWLSTEKQLGKVIKSRATLIICPASLIHHWLKEIERRVKGKKLQVLMYHGPNREKDVLRIADNDIVLTTYTLVGKEVGTVNVDSDAPAKDEENNMEDKQENTGCEKEDATLLRIVWERIILDEAHNIKNRKSLSAMASCRLRARFRWAMTGTPIQNELLDVYSLLRFLRCSPFDEYKVWKQQVERSKSGGNNRLNVLIKCLLLRRTKTQIDSAGKPLVSLPSKSSSVHEIELSKDERMVYEKLFSQSRSVMKDYLRRHEDKELGRSTGPQPTINPFRDRTGVDPVEGGGSGLAGGDTGRSSGQMILVMLLRLRQCCCHLSLMKEAFDNETSETEGLELDIVDQMKDLMLGEEGSPEEKDKLTKDSPIFHTAAMSTKLKAVMDKLYEIKELPQKQKSVVVSQWTKMLDILAHHLKIAGIKYSIIQGSVSAKKRMEAVEEFNTDQNGPEVMLVSLKAGGVGLNLIGGNHLFLIDQHWNPSLEDQACDRIYRVGQTKDVFIHRFLCKDTIEERIVALQQKKQDLAKSVLTGTGGASSKLTLDDLRMLFGV</sequence>
<keyword evidence="13" id="KW-0238">DNA-binding</keyword>
<evidence type="ECO:0000256" key="10">
    <source>
        <dbReference type="ARBA" id="ARBA00022833"/>
    </source>
</evidence>
<dbReference type="PANTHER" id="PTHR45626:SF50">
    <property type="entry name" value="TRANSCRIPTION TERMINATION FACTOR 2"/>
    <property type="match status" value="1"/>
</dbReference>
<keyword evidence="11" id="KW-0067">ATP-binding</keyword>
<evidence type="ECO:0000256" key="13">
    <source>
        <dbReference type="ARBA" id="ARBA00023125"/>
    </source>
</evidence>
<evidence type="ECO:0000313" key="24">
    <source>
        <dbReference type="Proteomes" id="UP000694844"/>
    </source>
</evidence>
<feature type="domain" description="Helicase ATP-binding" evidence="21">
    <location>
        <begin position="628"/>
        <end position="840"/>
    </location>
</feature>
<dbReference type="Proteomes" id="UP000694844">
    <property type="component" value="Chromosome 5"/>
</dbReference>
<dbReference type="InterPro" id="IPR050628">
    <property type="entry name" value="SNF2_RAD54_helicase_TF"/>
</dbReference>
<dbReference type="Gene3D" id="3.40.50.300">
    <property type="entry name" value="P-loop containing nucleotide triphosphate hydrolases"/>
    <property type="match status" value="1"/>
</dbReference>
<dbReference type="SMART" id="SM00487">
    <property type="entry name" value="DEXDc"/>
    <property type="match status" value="1"/>
</dbReference>
<dbReference type="GO" id="GO:0004386">
    <property type="term" value="F:helicase activity"/>
    <property type="evidence" value="ECO:0007669"/>
    <property type="project" value="UniProtKB-KW"/>
</dbReference>
<evidence type="ECO:0000256" key="9">
    <source>
        <dbReference type="ARBA" id="ARBA00022806"/>
    </source>
</evidence>
<dbReference type="GO" id="GO:0006281">
    <property type="term" value="P:DNA repair"/>
    <property type="evidence" value="ECO:0007669"/>
    <property type="project" value="TreeGrafter"/>
</dbReference>
<evidence type="ECO:0000256" key="15">
    <source>
        <dbReference type="ARBA" id="ARBA00023242"/>
    </source>
</evidence>
<evidence type="ECO:0000256" key="5">
    <source>
        <dbReference type="ARBA" id="ARBA00022723"/>
    </source>
</evidence>
<dbReference type="OrthoDB" id="423559at2759"/>
<dbReference type="PROSITE" id="PS51999">
    <property type="entry name" value="ZF_GRF"/>
    <property type="match status" value="1"/>
</dbReference>
<evidence type="ECO:0000259" key="21">
    <source>
        <dbReference type="PROSITE" id="PS51192"/>
    </source>
</evidence>
<dbReference type="InterPro" id="IPR010666">
    <property type="entry name" value="Znf_GRF"/>
</dbReference>
<keyword evidence="6" id="KW-0547">Nucleotide-binding</keyword>
<dbReference type="PROSITE" id="PS51194">
    <property type="entry name" value="HELICASE_CTER"/>
    <property type="match status" value="1"/>
</dbReference>
<dbReference type="SMART" id="SM00490">
    <property type="entry name" value="HELICc"/>
    <property type="match status" value="1"/>
</dbReference>
<feature type="domain" description="Helicase C-terminal" evidence="22">
    <location>
        <begin position="1048"/>
        <end position="1211"/>
    </location>
</feature>
<comment type="subcellular location">
    <subcellularLocation>
        <location evidence="1">Nucleus</location>
    </subcellularLocation>
</comment>
<dbReference type="Pfam" id="PF00271">
    <property type="entry name" value="Helicase_C"/>
    <property type="match status" value="1"/>
</dbReference>
<evidence type="ECO:0000256" key="14">
    <source>
        <dbReference type="ARBA" id="ARBA00023163"/>
    </source>
</evidence>
<dbReference type="GO" id="GO:0008270">
    <property type="term" value="F:zinc ion binding"/>
    <property type="evidence" value="ECO:0007669"/>
    <property type="project" value="UniProtKB-KW"/>
</dbReference>
<keyword evidence="12" id="KW-0805">Transcription regulation</keyword>
<evidence type="ECO:0000256" key="4">
    <source>
        <dbReference type="ARBA" id="ARBA00022553"/>
    </source>
</evidence>
<dbReference type="SUPFAM" id="SSF52540">
    <property type="entry name" value="P-loop containing nucleoside triphosphate hydrolases"/>
    <property type="match status" value="2"/>
</dbReference>
<dbReference type="AlphaFoldDB" id="A0A8B8ETC8"/>
<evidence type="ECO:0000256" key="19">
    <source>
        <dbReference type="PROSITE-ProRule" id="PRU01343"/>
    </source>
</evidence>
<keyword evidence="8" id="KW-0378">Hydrolase</keyword>
<evidence type="ECO:0000256" key="17">
    <source>
        <dbReference type="ARBA" id="ARBA00079067"/>
    </source>
</evidence>
<dbReference type="PROSITE" id="PS51192">
    <property type="entry name" value="HELICASE_ATP_BIND_1"/>
    <property type="match status" value="1"/>
</dbReference>
<evidence type="ECO:0000256" key="1">
    <source>
        <dbReference type="ARBA" id="ARBA00004123"/>
    </source>
</evidence>
<keyword evidence="24" id="KW-1185">Reference proteome</keyword>
<keyword evidence="7 19" id="KW-0863">Zinc-finger</keyword>
<feature type="compositionally biased region" description="Basic and acidic residues" evidence="20">
    <location>
        <begin position="192"/>
        <end position="206"/>
    </location>
</feature>
<feature type="compositionally biased region" description="Low complexity" evidence="20">
    <location>
        <begin position="209"/>
        <end position="222"/>
    </location>
</feature>
<dbReference type="GO" id="GO:0005737">
    <property type="term" value="C:cytoplasm"/>
    <property type="evidence" value="ECO:0007669"/>
    <property type="project" value="UniProtKB-ARBA"/>
</dbReference>
<feature type="compositionally biased region" description="Basic and acidic residues" evidence="20">
    <location>
        <begin position="755"/>
        <end position="771"/>
    </location>
</feature>
<reference evidence="25" key="1">
    <citation type="submission" date="2025-08" db="UniProtKB">
        <authorList>
            <consortium name="RefSeq"/>
        </authorList>
    </citation>
    <scope>IDENTIFICATION</scope>
    <source>
        <tissue evidence="25">Whole sample</tissue>
    </source>
</reference>
<keyword evidence="14" id="KW-0804">Transcription</keyword>
<dbReference type="GO" id="GO:0008094">
    <property type="term" value="F:ATP-dependent activity, acting on DNA"/>
    <property type="evidence" value="ECO:0007669"/>
    <property type="project" value="UniProtKB-ARBA"/>
</dbReference>
<feature type="compositionally biased region" description="Polar residues" evidence="20">
    <location>
        <begin position="123"/>
        <end position="132"/>
    </location>
</feature>
<feature type="compositionally biased region" description="Basic residues" evidence="20">
    <location>
        <begin position="263"/>
        <end position="279"/>
    </location>
</feature>
<keyword evidence="10" id="KW-0862">Zinc</keyword>
<gene>
    <name evidence="25" type="primary">LOC111136433</name>
</gene>
<protein>
    <recommendedName>
        <fullName evidence="16">Transcription termination factor 2</fullName>
    </recommendedName>
    <alternativeName>
        <fullName evidence="18">RNA polymerase II termination factor</fullName>
    </alternativeName>
    <alternativeName>
        <fullName evidence="17">Transcription release factor 2</fullName>
    </alternativeName>
</protein>
<dbReference type="CDD" id="cd18793">
    <property type="entry name" value="SF2_C_SNF"/>
    <property type="match status" value="1"/>
</dbReference>
<evidence type="ECO:0000256" key="12">
    <source>
        <dbReference type="ARBA" id="ARBA00023015"/>
    </source>
</evidence>
<dbReference type="Gene3D" id="3.40.50.10810">
    <property type="entry name" value="Tandem AAA-ATPase domain"/>
    <property type="match status" value="1"/>
</dbReference>
<dbReference type="RefSeq" id="XP_022342988.1">
    <property type="nucleotide sequence ID" value="XM_022487280.1"/>
</dbReference>
<proteinExistence type="inferred from homology"/>
<dbReference type="GO" id="GO:0016787">
    <property type="term" value="F:hydrolase activity"/>
    <property type="evidence" value="ECO:0007669"/>
    <property type="project" value="UniProtKB-KW"/>
</dbReference>
<evidence type="ECO:0000256" key="20">
    <source>
        <dbReference type="SAM" id="MobiDB-lite"/>
    </source>
</evidence>
<dbReference type="InterPro" id="IPR049730">
    <property type="entry name" value="SNF2/RAD54-like_C"/>
</dbReference>
<evidence type="ECO:0000256" key="6">
    <source>
        <dbReference type="ARBA" id="ARBA00022741"/>
    </source>
</evidence>
<dbReference type="FunFam" id="3.40.50.10810:FF:000043">
    <property type="entry name" value="Transcription termination factor 2"/>
    <property type="match status" value="1"/>
</dbReference>
<dbReference type="Pfam" id="PF00176">
    <property type="entry name" value="SNF2-rel_dom"/>
    <property type="match status" value="1"/>
</dbReference>
<evidence type="ECO:0000256" key="18">
    <source>
        <dbReference type="ARBA" id="ARBA00082628"/>
    </source>
</evidence>
<evidence type="ECO:0000256" key="2">
    <source>
        <dbReference type="ARBA" id="ARBA00007025"/>
    </source>
</evidence>
<feature type="compositionally biased region" description="Low complexity" evidence="20">
    <location>
        <begin position="280"/>
        <end position="289"/>
    </location>
</feature>
<dbReference type="GO" id="GO:0003677">
    <property type="term" value="F:DNA binding"/>
    <property type="evidence" value="ECO:0007669"/>
    <property type="project" value="UniProtKB-KW"/>
</dbReference>
<dbReference type="GO" id="GO:0005524">
    <property type="term" value="F:ATP binding"/>
    <property type="evidence" value="ECO:0007669"/>
    <property type="project" value="UniProtKB-KW"/>
</dbReference>
<keyword evidence="4" id="KW-0597">Phosphoprotein</keyword>
<dbReference type="PANTHER" id="PTHR45626">
    <property type="entry name" value="TRANSCRIPTION TERMINATION FACTOR 2-RELATED"/>
    <property type="match status" value="1"/>
</dbReference>
<evidence type="ECO:0000256" key="8">
    <source>
        <dbReference type="ARBA" id="ARBA00022801"/>
    </source>
</evidence>
<keyword evidence="9" id="KW-0347">Helicase</keyword>
<evidence type="ECO:0000313" key="25">
    <source>
        <dbReference type="RefSeq" id="XP_022342988.1"/>
    </source>
</evidence>
<feature type="region of interest" description="Disordered" evidence="20">
    <location>
        <begin position="117"/>
        <end position="156"/>
    </location>
</feature>
<accession>A0A8B8ETC8</accession>
<comment type="similarity">
    <text evidence="2">Belongs to the SNF2/RAD54 helicase family.</text>
</comment>
<evidence type="ECO:0000259" key="22">
    <source>
        <dbReference type="PROSITE" id="PS51194"/>
    </source>
</evidence>
<dbReference type="InterPro" id="IPR038718">
    <property type="entry name" value="SNF2-like_sf"/>
</dbReference>
<evidence type="ECO:0000256" key="7">
    <source>
        <dbReference type="ARBA" id="ARBA00022771"/>
    </source>
</evidence>
<name>A0A8B8ETC8_CRAVI</name>
<feature type="region of interest" description="Disordered" evidence="20">
    <location>
        <begin position="169"/>
        <end position="375"/>
    </location>
</feature>
<keyword evidence="15" id="KW-0539">Nucleus</keyword>
<dbReference type="GO" id="GO:0006353">
    <property type="term" value="P:DNA-templated transcription termination"/>
    <property type="evidence" value="ECO:0007669"/>
    <property type="project" value="UniProtKB-KW"/>
</dbReference>
<dbReference type="InterPro" id="IPR000330">
    <property type="entry name" value="SNF2_N"/>
</dbReference>
<evidence type="ECO:0000256" key="16">
    <source>
        <dbReference type="ARBA" id="ARBA00070113"/>
    </source>
</evidence>
<dbReference type="KEGG" id="cvn:111136433"/>
<dbReference type="InterPro" id="IPR014001">
    <property type="entry name" value="Helicase_ATP-bd"/>
</dbReference>
<feature type="compositionally biased region" description="Polar residues" evidence="20">
    <location>
        <begin position="242"/>
        <end position="257"/>
    </location>
</feature>
<feature type="compositionally biased region" description="Gly residues" evidence="20">
    <location>
        <begin position="955"/>
        <end position="966"/>
    </location>
</feature>
<feature type="compositionally biased region" description="Polar residues" evidence="20">
    <location>
        <begin position="359"/>
        <end position="375"/>
    </location>
</feature>